<feature type="transmembrane region" description="Helical" evidence="1">
    <location>
        <begin position="222"/>
        <end position="241"/>
    </location>
</feature>
<protein>
    <submittedName>
        <fullName evidence="4">B-glycosyltransferase</fullName>
    </submittedName>
</protein>
<keyword evidence="1" id="KW-1133">Transmembrane helix</keyword>
<sequence>MTLSEVQNVISEKKICVLIPTYNNEKTLKRVIDGVLEYTENIIVVNDGSTDSTAQILQNYSTIVVISLSENKGKGNGLRTGFKKAKQLGFDYAITIDSDGQHYPDDIAVFVEALLEENEDVLLIGNRNMSQDGIPKKSSFGNRFSNFWFWFETGIKLEDTQSGYRLYPLHKIPKKYFTPKFEFEIEIIVRTAWRHVPVKNVPIKVLYDPAERVSHFRPFKDFTRISILNTILVTITLLYIIPRNFINNFRKKSFKRFIKEDVLESDGTNRTKAFSVALGVFIGLSPFWGFQTLLVISLSVLFKLNKVLAFVASNVSLPPFIPFVIAASLFLGAPFVSGDSDIFNQELNFDLVKNNLFQYIIGSMILASSVSVISGIATFLFLNKVNPENN</sequence>
<dbReference type="InterPro" id="IPR001173">
    <property type="entry name" value="Glyco_trans_2-like"/>
</dbReference>
<evidence type="ECO:0000259" key="2">
    <source>
        <dbReference type="Pfam" id="PF00535"/>
    </source>
</evidence>
<dbReference type="GO" id="GO:0006487">
    <property type="term" value="P:protein N-linked glycosylation"/>
    <property type="evidence" value="ECO:0007669"/>
    <property type="project" value="TreeGrafter"/>
</dbReference>
<proteinExistence type="predicted"/>
<dbReference type="Proteomes" id="UP000031167">
    <property type="component" value="Unassembled WGS sequence"/>
</dbReference>
<dbReference type="RefSeq" id="WP_039369905.1">
    <property type="nucleotide sequence ID" value="NZ_JWTA01000010.1"/>
</dbReference>
<organism evidence="4 5">
    <name type="scientific">Chryseobacterium taiwanense</name>
    <dbReference type="NCBI Taxonomy" id="363331"/>
    <lineage>
        <taxon>Bacteria</taxon>
        <taxon>Pseudomonadati</taxon>
        <taxon>Bacteroidota</taxon>
        <taxon>Flavobacteriia</taxon>
        <taxon>Flavobacteriales</taxon>
        <taxon>Weeksellaceae</taxon>
        <taxon>Chryseobacterium group</taxon>
        <taxon>Chryseobacterium</taxon>
    </lineage>
</organism>
<feature type="transmembrane region" description="Helical" evidence="1">
    <location>
        <begin position="356"/>
        <end position="382"/>
    </location>
</feature>
<dbReference type="EMBL" id="JWTA01000010">
    <property type="protein sequence ID" value="KIC62339.1"/>
    <property type="molecule type" value="Genomic_DNA"/>
</dbReference>
<name>A0A0B4CM62_9FLAO</name>
<dbReference type="STRING" id="363331.RM51_12430"/>
<feature type="transmembrane region" description="Helical" evidence="1">
    <location>
        <begin position="308"/>
        <end position="336"/>
    </location>
</feature>
<feature type="domain" description="Glycosyltransferase 2-like" evidence="2">
    <location>
        <begin position="16"/>
        <end position="135"/>
    </location>
</feature>
<comment type="caution">
    <text evidence="4">The sequence shown here is derived from an EMBL/GenBank/DDBJ whole genome shotgun (WGS) entry which is preliminary data.</text>
</comment>
<dbReference type="InterPro" id="IPR018639">
    <property type="entry name" value="DUF2062"/>
</dbReference>
<gene>
    <name evidence="4" type="ORF">RM51_12430</name>
</gene>
<dbReference type="Pfam" id="PF00535">
    <property type="entry name" value="Glycos_transf_2"/>
    <property type="match status" value="1"/>
</dbReference>
<dbReference type="Pfam" id="PF09835">
    <property type="entry name" value="DUF2062"/>
    <property type="match status" value="1"/>
</dbReference>
<evidence type="ECO:0000313" key="4">
    <source>
        <dbReference type="EMBL" id="KIC62339.1"/>
    </source>
</evidence>
<dbReference type="CDD" id="cd04179">
    <property type="entry name" value="DPM_DPG-synthase_like"/>
    <property type="match status" value="1"/>
</dbReference>
<feature type="transmembrane region" description="Helical" evidence="1">
    <location>
        <begin position="273"/>
        <end position="296"/>
    </location>
</feature>
<evidence type="ECO:0000259" key="3">
    <source>
        <dbReference type="Pfam" id="PF09835"/>
    </source>
</evidence>
<dbReference type="OrthoDB" id="9810303at2"/>
<feature type="domain" description="DUF2062" evidence="3">
    <location>
        <begin position="258"/>
        <end position="383"/>
    </location>
</feature>
<evidence type="ECO:0000256" key="1">
    <source>
        <dbReference type="SAM" id="Phobius"/>
    </source>
</evidence>
<dbReference type="Gene3D" id="3.90.550.10">
    <property type="entry name" value="Spore Coat Polysaccharide Biosynthesis Protein SpsA, Chain A"/>
    <property type="match status" value="1"/>
</dbReference>
<dbReference type="PANTHER" id="PTHR10859">
    <property type="entry name" value="GLYCOSYL TRANSFERASE"/>
    <property type="match status" value="1"/>
</dbReference>
<dbReference type="PANTHER" id="PTHR10859:SF91">
    <property type="entry name" value="DOLICHYL-PHOSPHATE BETA-GLUCOSYLTRANSFERASE"/>
    <property type="match status" value="1"/>
</dbReference>
<dbReference type="AlphaFoldDB" id="A0A0B4CM62"/>
<keyword evidence="1" id="KW-0472">Membrane</keyword>
<dbReference type="SUPFAM" id="SSF53448">
    <property type="entry name" value="Nucleotide-diphospho-sugar transferases"/>
    <property type="match status" value="1"/>
</dbReference>
<reference evidence="4 5" key="1">
    <citation type="submission" date="2014-12" db="EMBL/GenBank/DDBJ databases">
        <title>Genome sequencing of Chryseobacterium taiwanense TPW19.</title>
        <authorList>
            <person name="Tan P.W."/>
            <person name="Chan K.-G."/>
        </authorList>
    </citation>
    <scope>NUCLEOTIDE SEQUENCE [LARGE SCALE GENOMIC DNA]</scope>
    <source>
        <strain evidence="4 5">TPW19</strain>
    </source>
</reference>
<accession>A0A0B4CM62</accession>
<keyword evidence="1" id="KW-0812">Transmembrane</keyword>
<evidence type="ECO:0000313" key="5">
    <source>
        <dbReference type="Proteomes" id="UP000031167"/>
    </source>
</evidence>
<dbReference type="GO" id="GO:0016740">
    <property type="term" value="F:transferase activity"/>
    <property type="evidence" value="ECO:0007669"/>
    <property type="project" value="UniProtKB-KW"/>
</dbReference>
<dbReference type="InterPro" id="IPR029044">
    <property type="entry name" value="Nucleotide-diphossugar_trans"/>
</dbReference>
<keyword evidence="5" id="KW-1185">Reference proteome</keyword>
<keyword evidence="4" id="KW-0808">Transferase</keyword>